<proteinExistence type="predicted"/>
<name>A0A224YNH5_9ACAR</name>
<evidence type="ECO:0000256" key="1">
    <source>
        <dbReference type="SAM" id="SignalP"/>
    </source>
</evidence>
<organism evidence="2">
    <name type="scientific">Rhipicephalus zambeziensis</name>
    <dbReference type="NCBI Taxonomy" id="60191"/>
    <lineage>
        <taxon>Eukaryota</taxon>
        <taxon>Metazoa</taxon>
        <taxon>Ecdysozoa</taxon>
        <taxon>Arthropoda</taxon>
        <taxon>Chelicerata</taxon>
        <taxon>Arachnida</taxon>
        <taxon>Acari</taxon>
        <taxon>Parasitiformes</taxon>
        <taxon>Ixodida</taxon>
        <taxon>Ixodoidea</taxon>
        <taxon>Ixodidae</taxon>
        <taxon>Rhipicephalinae</taxon>
        <taxon>Rhipicephalus</taxon>
        <taxon>Rhipicephalus</taxon>
    </lineage>
</organism>
<dbReference type="GO" id="GO:0030682">
    <property type="term" value="P:symbiont-mediated perturbation of host defenses"/>
    <property type="evidence" value="ECO:0007669"/>
    <property type="project" value="InterPro"/>
</dbReference>
<dbReference type="EMBL" id="GFPF01004234">
    <property type="protein sequence ID" value="MAA15380.1"/>
    <property type="molecule type" value="Transcribed_RNA"/>
</dbReference>
<feature type="chain" id="PRO_5012307713" evidence="1">
    <location>
        <begin position="17"/>
        <end position="219"/>
    </location>
</feature>
<dbReference type="SUPFAM" id="SSF50814">
    <property type="entry name" value="Lipocalins"/>
    <property type="match status" value="1"/>
</dbReference>
<evidence type="ECO:0000313" key="2">
    <source>
        <dbReference type="EMBL" id="MAA15380.1"/>
    </source>
</evidence>
<accession>A0A224YNH5</accession>
<dbReference type="Gene3D" id="2.40.128.20">
    <property type="match status" value="1"/>
</dbReference>
<protein>
    <submittedName>
        <fullName evidence="2">Lipocalin</fullName>
    </submittedName>
</protein>
<sequence>MVLIFIIVSLFLVTDGQDSTTNQHNKCASGEMTGMDFFSENMTLVMLRRTYNFTADVNDSICVKAPFRSTVYENLTVARSFTYRNMSSTSFLNISNETIIQLWPITRFLLHFYTELSTTGMKYNLTYVNSTRLWSFNDYNLPNPTLRFKYCDNNCSVLEVLNEDSSFVGDKKCELWVNAPLGGKPNLSQWTDTHPCVEYFKNSCRTEYPVQVYNPVLCE</sequence>
<reference evidence="2" key="1">
    <citation type="journal article" date="2017" name="Parasit. Vectors">
        <title>Sialotranscriptomics of Rhipicephalus zambeziensis reveals intricate expression profiles of secretory proteins and suggests tight temporal transcriptional regulation during blood-feeding.</title>
        <authorList>
            <person name="de Castro M.H."/>
            <person name="de Klerk D."/>
            <person name="Pienaar R."/>
            <person name="Rees D.J.G."/>
            <person name="Mans B.J."/>
        </authorList>
    </citation>
    <scope>NUCLEOTIDE SEQUENCE</scope>
    <source>
        <tissue evidence="2">Salivary glands</tissue>
    </source>
</reference>
<dbReference type="InterPro" id="IPR012674">
    <property type="entry name" value="Calycin"/>
</dbReference>
<feature type="signal peptide" evidence="1">
    <location>
        <begin position="1"/>
        <end position="16"/>
    </location>
</feature>
<keyword evidence="1" id="KW-0732">Signal</keyword>
<dbReference type="InterPro" id="IPR002970">
    <property type="entry name" value="Tick_his-bd"/>
</dbReference>
<dbReference type="GO" id="GO:0043176">
    <property type="term" value="F:amine binding"/>
    <property type="evidence" value="ECO:0007669"/>
    <property type="project" value="InterPro"/>
</dbReference>
<dbReference type="Pfam" id="PF02098">
    <property type="entry name" value="His_binding"/>
    <property type="match status" value="1"/>
</dbReference>
<dbReference type="AlphaFoldDB" id="A0A224YNH5"/>